<reference evidence="2 3" key="1">
    <citation type="submission" date="2023-05" db="EMBL/GenBank/DDBJ databases">
        <title>Metabolic capabilities are highly conserved among human nasal-associated Corynebacterium species in pangenomic analyses.</title>
        <authorList>
            <person name="Tran T.H."/>
            <person name="Roberts A.Q."/>
            <person name="Escapa I.F."/>
            <person name="Gao W."/>
            <person name="Conlan S."/>
            <person name="Kong H."/>
            <person name="Segre J.A."/>
            <person name="Kelly M.S."/>
            <person name="Lemon K.P."/>
        </authorList>
    </citation>
    <scope>NUCLEOTIDE SEQUENCE [LARGE SCALE GENOMIC DNA]</scope>
    <source>
        <strain evidence="2 3">KPL3802</strain>
    </source>
</reference>
<gene>
    <name evidence="2" type="ORF">QPX34_00305</name>
</gene>
<dbReference type="Proteomes" id="UP001239414">
    <property type="component" value="Unassembled WGS sequence"/>
</dbReference>
<name>A0ABT7FMS2_9CORY</name>
<dbReference type="RefSeq" id="WP_167530832.1">
    <property type="nucleotide sequence ID" value="NZ_CP046605.1"/>
</dbReference>
<protein>
    <submittedName>
        <fullName evidence="2">Uncharacterized protein</fullName>
    </submittedName>
</protein>
<accession>A0ABT7FMS2</accession>
<evidence type="ECO:0000313" key="3">
    <source>
        <dbReference type="Proteomes" id="UP001239414"/>
    </source>
</evidence>
<feature type="transmembrane region" description="Helical" evidence="1">
    <location>
        <begin position="37"/>
        <end position="54"/>
    </location>
</feature>
<keyword evidence="1" id="KW-0472">Membrane</keyword>
<keyword evidence="3" id="KW-1185">Reference proteome</keyword>
<dbReference type="EMBL" id="JASNUO010000001">
    <property type="protein sequence ID" value="MDK4246471.1"/>
    <property type="molecule type" value="Genomic_DNA"/>
</dbReference>
<evidence type="ECO:0000256" key="1">
    <source>
        <dbReference type="SAM" id="Phobius"/>
    </source>
</evidence>
<organism evidence="2 3">
    <name type="scientific">Corynebacterium accolens</name>
    <dbReference type="NCBI Taxonomy" id="38284"/>
    <lineage>
        <taxon>Bacteria</taxon>
        <taxon>Bacillati</taxon>
        <taxon>Actinomycetota</taxon>
        <taxon>Actinomycetes</taxon>
        <taxon>Mycobacteriales</taxon>
        <taxon>Corynebacteriaceae</taxon>
        <taxon>Corynebacterium</taxon>
    </lineage>
</organism>
<keyword evidence="1" id="KW-1133">Transmembrane helix</keyword>
<comment type="caution">
    <text evidence="2">The sequence shown here is derived from an EMBL/GenBank/DDBJ whole genome shotgun (WGS) entry which is preliminary data.</text>
</comment>
<dbReference type="GeneID" id="81676221"/>
<proteinExistence type="predicted"/>
<keyword evidence="1" id="KW-0812">Transmembrane</keyword>
<sequence length="85" mass="9226">MSVRRRISGFSRFVGGQAHLTIKCEGGLMNRHKISPNAIVVALFGLAISGYVGIANKSILGFLILILLTIVGAVLVNRIKNRHQE</sequence>
<feature type="transmembrane region" description="Helical" evidence="1">
    <location>
        <begin position="60"/>
        <end position="79"/>
    </location>
</feature>
<evidence type="ECO:0000313" key="2">
    <source>
        <dbReference type="EMBL" id="MDK4246471.1"/>
    </source>
</evidence>